<dbReference type="GeneID" id="116288160"/>
<feature type="region of interest" description="Disordered" evidence="5">
    <location>
        <begin position="503"/>
        <end position="531"/>
    </location>
</feature>
<evidence type="ECO:0000256" key="3">
    <source>
        <dbReference type="ARBA" id="ARBA00023136"/>
    </source>
</evidence>
<keyword evidence="7" id="KW-1185">Reference proteome</keyword>
<dbReference type="PANTHER" id="PTHR23121:SF10">
    <property type="entry name" value="MAJOR FACILITATOR SUPERFAMILY DOMAIN-CONTAINING PROTEIN 4A"/>
    <property type="match status" value="1"/>
</dbReference>
<dbReference type="InterPro" id="IPR011701">
    <property type="entry name" value="MFS"/>
</dbReference>
<proteinExistence type="predicted"/>
<dbReference type="Proteomes" id="UP000515163">
    <property type="component" value="Unplaced"/>
</dbReference>
<feature type="transmembrane region" description="Helical" evidence="6">
    <location>
        <begin position="85"/>
        <end position="105"/>
    </location>
</feature>
<dbReference type="OrthoDB" id="413079at2759"/>
<reference evidence="8" key="1">
    <citation type="submission" date="2025-08" db="UniProtKB">
        <authorList>
            <consortium name="RefSeq"/>
        </authorList>
    </citation>
    <scope>IDENTIFICATION</scope>
    <source>
        <tissue evidence="8">Tentacle</tissue>
    </source>
</reference>
<feature type="compositionally biased region" description="Polar residues" evidence="5">
    <location>
        <begin position="514"/>
        <end position="523"/>
    </location>
</feature>
<evidence type="ECO:0000313" key="8">
    <source>
        <dbReference type="RefSeq" id="XP_031550768.1"/>
    </source>
</evidence>
<feature type="transmembrane region" description="Helical" evidence="6">
    <location>
        <begin position="383"/>
        <end position="402"/>
    </location>
</feature>
<evidence type="ECO:0000256" key="1">
    <source>
        <dbReference type="ARBA" id="ARBA00022692"/>
    </source>
</evidence>
<dbReference type="GO" id="GO:0022857">
    <property type="term" value="F:transmembrane transporter activity"/>
    <property type="evidence" value="ECO:0007669"/>
    <property type="project" value="InterPro"/>
</dbReference>
<dbReference type="Pfam" id="PF07690">
    <property type="entry name" value="MFS_1"/>
    <property type="match status" value="2"/>
</dbReference>
<dbReference type="FunCoup" id="A0A6P8H5R5">
    <property type="interactions" value="45"/>
</dbReference>
<dbReference type="InParanoid" id="A0A6P8H5R5"/>
<dbReference type="PANTHER" id="PTHR23121">
    <property type="entry name" value="SODIUM-DEPENDENT GLUCOSE TRANSPORTER 1"/>
    <property type="match status" value="1"/>
</dbReference>
<keyword evidence="1 6" id="KW-0812">Transmembrane</keyword>
<evidence type="ECO:0000256" key="5">
    <source>
        <dbReference type="SAM" id="MobiDB-lite"/>
    </source>
</evidence>
<protein>
    <recommendedName>
        <fullName evidence="4">Major facilitator superfamily domain-containing protein 4A</fullName>
    </recommendedName>
</protein>
<feature type="transmembrane region" description="Helical" evidence="6">
    <location>
        <begin position="136"/>
        <end position="157"/>
    </location>
</feature>
<evidence type="ECO:0000313" key="7">
    <source>
        <dbReference type="Proteomes" id="UP000515163"/>
    </source>
</evidence>
<keyword evidence="2 6" id="KW-1133">Transmembrane helix</keyword>
<feature type="transmembrane region" description="Helical" evidence="6">
    <location>
        <begin position="354"/>
        <end position="377"/>
    </location>
</feature>
<evidence type="ECO:0000256" key="6">
    <source>
        <dbReference type="SAM" id="Phobius"/>
    </source>
</evidence>
<dbReference type="Gene3D" id="1.20.1250.20">
    <property type="entry name" value="MFS general substrate transporter like domains"/>
    <property type="match status" value="1"/>
</dbReference>
<keyword evidence="3 6" id="KW-0472">Membrane</keyword>
<evidence type="ECO:0000256" key="2">
    <source>
        <dbReference type="ARBA" id="ARBA00022989"/>
    </source>
</evidence>
<accession>A0A6P8H5R5</accession>
<dbReference type="RefSeq" id="XP_031550768.1">
    <property type="nucleotide sequence ID" value="XM_031694908.1"/>
</dbReference>
<feature type="transmembrane region" description="Helical" evidence="6">
    <location>
        <begin position="409"/>
        <end position="431"/>
    </location>
</feature>
<dbReference type="AlphaFoldDB" id="A0A6P8H5R5"/>
<name>A0A6P8H5R5_ACTTE</name>
<organism evidence="7 8">
    <name type="scientific">Actinia tenebrosa</name>
    <name type="common">Australian red waratah sea anemone</name>
    <dbReference type="NCBI Taxonomy" id="6105"/>
    <lineage>
        <taxon>Eukaryota</taxon>
        <taxon>Metazoa</taxon>
        <taxon>Cnidaria</taxon>
        <taxon>Anthozoa</taxon>
        <taxon>Hexacorallia</taxon>
        <taxon>Actiniaria</taxon>
        <taxon>Actiniidae</taxon>
        <taxon>Actinia</taxon>
    </lineage>
</organism>
<dbReference type="KEGG" id="aten:116288160"/>
<evidence type="ECO:0000256" key="4">
    <source>
        <dbReference type="ARBA" id="ARBA00040840"/>
    </source>
</evidence>
<feature type="transmembrane region" description="Helical" evidence="6">
    <location>
        <begin position="472"/>
        <end position="493"/>
    </location>
</feature>
<sequence>MSFTHLLGVTIIQDKKTQTSSKDTRDDGSIDKVTGQQINQSRRSFFQTLMCCGCFFSFGTTMAIIGPTLIELGHLVNHGLDMMSWLFFTQAAYALLGAVMAGILLDKFNCNRNLMLLVCLALNAIFLAVIPLSRDLWLLILTTAAAGYCVGVLDTATNVQLLSLHGKKVSPYLQALYFSYGFGAFVSPLIAEPFLSGEPHPEIIAARREKPMPYGGGKHRHHHLSHDNITKGIAMYDSAYSSEVQFAYWIIALAHVPVVIGLAYLVVLDMLESRQEREKEQQSSKDSHKDVDILEPEEHRPVSLCSNPDRFQIICISLWTCLLVFLYDGMQGSYGGYIYTYAVKSSLKMKPAEGAFLTSVFWGSLALGRLISIPIALFTSPAVMLFVDLGGTLAASLLMLIFKESSIVLWIGTSTFGLFMSNVFPSSVALVEQYFEVTGTITCMFVVSAAIGEMVIPLIVGKVFDYVGPISFLAEGCILCFAAFGVLFAVLIMGKGLSNTSRNGEEIMTDDENTSSQKSPLKTNTEKQEIT</sequence>
<feature type="transmembrane region" description="Helical" evidence="6">
    <location>
        <begin position="114"/>
        <end position="130"/>
    </location>
</feature>
<feature type="transmembrane region" description="Helical" evidence="6">
    <location>
        <begin position="246"/>
        <end position="267"/>
    </location>
</feature>
<dbReference type="SUPFAM" id="SSF103473">
    <property type="entry name" value="MFS general substrate transporter"/>
    <property type="match status" value="1"/>
</dbReference>
<dbReference type="FunFam" id="1.20.1250.20:FF:000508">
    <property type="entry name" value="Sodium-dependent glucose transporter 1"/>
    <property type="match status" value="1"/>
</dbReference>
<dbReference type="InterPro" id="IPR036259">
    <property type="entry name" value="MFS_trans_sf"/>
</dbReference>
<feature type="transmembrane region" description="Helical" evidence="6">
    <location>
        <begin position="169"/>
        <end position="191"/>
    </location>
</feature>
<feature type="transmembrane region" description="Helical" evidence="6">
    <location>
        <begin position="45"/>
        <end position="65"/>
    </location>
</feature>
<gene>
    <name evidence="8" type="primary">LOC116288160</name>
</gene>
<feature type="transmembrane region" description="Helical" evidence="6">
    <location>
        <begin position="437"/>
        <end position="460"/>
    </location>
</feature>